<protein>
    <recommendedName>
        <fullName evidence="7">Small-conductance mechanosensitive channel</fullName>
    </recommendedName>
</protein>
<keyword evidence="5 7" id="KW-1133">Transmembrane helix</keyword>
<feature type="transmembrane region" description="Helical" evidence="7">
    <location>
        <begin position="151"/>
        <end position="174"/>
    </location>
</feature>
<dbReference type="InterPro" id="IPR010920">
    <property type="entry name" value="LSM_dom_sf"/>
</dbReference>
<comment type="subcellular location">
    <subcellularLocation>
        <location evidence="7">Cell inner membrane</location>
        <topology evidence="7">Multi-pass membrane protein</topology>
    </subcellularLocation>
    <subcellularLocation>
        <location evidence="1">Cell membrane</location>
        <topology evidence="1">Multi-pass membrane protein</topology>
    </subcellularLocation>
</comment>
<keyword evidence="7" id="KW-0813">Transport</keyword>
<feature type="transmembrane region" description="Helical" evidence="7">
    <location>
        <begin position="186"/>
        <end position="215"/>
    </location>
</feature>
<evidence type="ECO:0000256" key="6">
    <source>
        <dbReference type="ARBA" id="ARBA00023136"/>
    </source>
</evidence>
<dbReference type="Pfam" id="PF21082">
    <property type="entry name" value="MS_channel_3rd"/>
    <property type="match status" value="1"/>
</dbReference>
<dbReference type="SUPFAM" id="SSF50182">
    <property type="entry name" value="Sm-like ribonucleoproteins"/>
    <property type="match status" value="1"/>
</dbReference>
<dbReference type="Pfam" id="PF00924">
    <property type="entry name" value="MS_channel_2nd"/>
    <property type="match status" value="1"/>
</dbReference>
<feature type="domain" description="Mechanosensitive ion channel MscS C-terminal" evidence="9">
    <location>
        <begin position="276"/>
        <end position="360"/>
    </location>
</feature>
<name>A0ABW4U060_9SPHN</name>
<keyword evidence="4 7" id="KW-0812">Transmembrane</keyword>
<evidence type="ECO:0000256" key="4">
    <source>
        <dbReference type="ARBA" id="ARBA00022692"/>
    </source>
</evidence>
<evidence type="ECO:0000313" key="11">
    <source>
        <dbReference type="EMBL" id="MFD1951651.1"/>
    </source>
</evidence>
<organism evidence="11 12">
    <name type="scientific">Sphingomonas arantia</name>
    <dbReference type="NCBI Taxonomy" id="1460676"/>
    <lineage>
        <taxon>Bacteria</taxon>
        <taxon>Pseudomonadati</taxon>
        <taxon>Pseudomonadota</taxon>
        <taxon>Alphaproteobacteria</taxon>
        <taxon>Sphingomonadales</taxon>
        <taxon>Sphingomonadaceae</taxon>
        <taxon>Sphingomonas</taxon>
    </lineage>
</organism>
<dbReference type="InterPro" id="IPR049142">
    <property type="entry name" value="MS_channel_1st"/>
</dbReference>
<evidence type="ECO:0000256" key="1">
    <source>
        <dbReference type="ARBA" id="ARBA00004651"/>
    </source>
</evidence>
<feature type="transmembrane region" description="Helical" evidence="7">
    <location>
        <begin position="39"/>
        <end position="59"/>
    </location>
</feature>
<dbReference type="Pfam" id="PF21088">
    <property type="entry name" value="MS_channel_1st"/>
    <property type="match status" value="1"/>
</dbReference>
<comment type="subunit">
    <text evidence="7">Homoheptamer.</text>
</comment>
<dbReference type="InterPro" id="IPR049278">
    <property type="entry name" value="MS_channel_C"/>
</dbReference>
<dbReference type="Gene3D" id="2.30.30.60">
    <property type="match status" value="1"/>
</dbReference>
<dbReference type="Proteomes" id="UP001597400">
    <property type="component" value="Unassembled WGS sequence"/>
</dbReference>
<feature type="domain" description="Mechanosensitive ion channel transmembrane helices 2/3" evidence="10">
    <location>
        <begin position="161"/>
        <end position="201"/>
    </location>
</feature>
<sequence length="380" mass="40657">MTIANTAAVAVRPTAAVHDFAADMNRLTREITTWLAGNWLQVAIALAIGAAIVLALLGLRSLGGRLCRGHDETIQWRTIVGRAITRTRMWFMVALAARLVEGGANTPAGVTAVITAVFTIAVALQAALWAREIILGFVEHRAAGDTEKGAIGSAIGIIRLLVTFALFAIAGVLILDNLGVNVTGLIAGLGIGGIAIGLAAQGIFADLFAALAIIFDKPFRRGDAVSWDSTSGSVERIGLKSTRIRSITGEQIIVSNKNLLDKELRNLARLDRRRMTLSIGVIYQTPVDVCRAIPDLLRTATESVDKCVVVRTGMTAFGASSLDYELQFDVRSEVWDVVYAARHAVCLAILDTFTREGIEFAYPTQLNFTGGPDGRAVFPD</sequence>
<dbReference type="PANTHER" id="PTHR30221">
    <property type="entry name" value="SMALL-CONDUCTANCE MECHANOSENSITIVE CHANNEL"/>
    <property type="match status" value="1"/>
</dbReference>
<feature type="transmembrane region" description="Helical" evidence="7">
    <location>
        <begin position="109"/>
        <end position="130"/>
    </location>
</feature>
<evidence type="ECO:0000256" key="2">
    <source>
        <dbReference type="ARBA" id="ARBA00008017"/>
    </source>
</evidence>
<evidence type="ECO:0000256" key="5">
    <source>
        <dbReference type="ARBA" id="ARBA00022989"/>
    </source>
</evidence>
<feature type="domain" description="Mechanosensitive ion channel MscS" evidence="8">
    <location>
        <begin position="203"/>
        <end position="268"/>
    </location>
</feature>
<accession>A0ABW4U060</accession>
<evidence type="ECO:0000259" key="9">
    <source>
        <dbReference type="Pfam" id="PF21082"/>
    </source>
</evidence>
<comment type="function">
    <text evidence="7">Mechanosensitive channel that participates in the regulation of osmotic pressure changes within the cell, opening in response to stretch forces in the membrane lipid bilayer, without the need for other proteins. Contributes to normal resistance to hypoosmotic shock. Forms an ion channel of 1.0 nanosiemens conductance with a slight preference for anions.</text>
</comment>
<gene>
    <name evidence="11" type="ORF">ACFSGX_12825</name>
</gene>
<comment type="caution">
    <text evidence="11">The sequence shown here is derived from an EMBL/GenBank/DDBJ whole genome shotgun (WGS) entry which is preliminary data.</text>
</comment>
<dbReference type="InterPro" id="IPR011066">
    <property type="entry name" value="MscS_channel_C_sf"/>
</dbReference>
<dbReference type="InterPro" id="IPR006685">
    <property type="entry name" value="MscS_channel_2nd"/>
</dbReference>
<keyword evidence="7" id="KW-0406">Ion transport</keyword>
<dbReference type="InterPro" id="IPR045275">
    <property type="entry name" value="MscS_archaea/bacteria_type"/>
</dbReference>
<dbReference type="Gene3D" id="1.10.287.1260">
    <property type="match status" value="1"/>
</dbReference>
<evidence type="ECO:0000256" key="3">
    <source>
        <dbReference type="ARBA" id="ARBA00022475"/>
    </source>
</evidence>
<keyword evidence="12" id="KW-1185">Reference proteome</keyword>
<dbReference type="SUPFAM" id="SSF82861">
    <property type="entry name" value="Mechanosensitive channel protein MscS (YggB), transmembrane region"/>
    <property type="match status" value="1"/>
</dbReference>
<dbReference type="SUPFAM" id="SSF82689">
    <property type="entry name" value="Mechanosensitive channel protein MscS (YggB), C-terminal domain"/>
    <property type="match status" value="1"/>
</dbReference>
<proteinExistence type="inferred from homology"/>
<evidence type="ECO:0000256" key="7">
    <source>
        <dbReference type="RuleBase" id="RU369025"/>
    </source>
</evidence>
<keyword evidence="7" id="KW-0407">Ion channel</keyword>
<keyword evidence="7" id="KW-0997">Cell inner membrane</keyword>
<keyword evidence="3" id="KW-1003">Cell membrane</keyword>
<evidence type="ECO:0000259" key="10">
    <source>
        <dbReference type="Pfam" id="PF21088"/>
    </source>
</evidence>
<dbReference type="PANTHER" id="PTHR30221:SF20">
    <property type="entry name" value="SMALL-CONDUCTANCE MECHANOSENSITIVE CHANNEL"/>
    <property type="match status" value="1"/>
</dbReference>
<comment type="similarity">
    <text evidence="2 7">Belongs to the MscS (TC 1.A.23) family.</text>
</comment>
<dbReference type="InterPro" id="IPR011014">
    <property type="entry name" value="MscS_channel_TM-2"/>
</dbReference>
<evidence type="ECO:0000313" key="12">
    <source>
        <dbReference type="Proteomes" id="UP001597400"/>
    </source>
</evidence>
<reference evidence="12" key="1">
    <citation type="journal article" date="2019" name="Int. J. Syst. Evol. Microbiol.">
        <title>The Global Catalogue of Microorganisms (GCM) 10K type strain sequencing project: providing services to taxonomists for standard genome sequencing and annotation.</title>
        <authorList>
            <consortium name="The Broad Institute Genomics Platform"/>
            <consortium name="The Broad Institute Genome Sequencing Center for Infectious Disease"/>
            <person name="Wu L."/>
            <person name="Ma J."/>
        </authorList>
    </citation>
    <scope>NUCLEOTIDE SEQUENCE [LARGE SCALE GENOMIC DNA]</scope>
    <source>
        <strain evidence="12">CGMCC 1.12702</strain>
    </source>
</reference>
<dbReference type="InterPro" id="IPR023408">
    <property type="entry name" value="MscS_beta-dom_sf"/>
</dbReference>
<evidence type="ECO:0000259" key="8">
    <source>
        <dbReference type="Pfam" id="PF00924"/>
    </source>
</evidence>
<dbReference type="EMBL" id="JBHUGS010000003">
    <property type="protein sequence ID" value="MFD1951651.1"/>
    <property type="molecule type" value="Genomic_DNA"/>
</dbReference>
<dbReference type="RefSeq" id="WP_380930459.1">
    <property type="nucleotide sequence ID" value="NZ_JBHUGS010000003.1"/>
</dbReference>
<keyword evidence="6 7" id="KW-0472">Membrane</keyword>
<dbReference type="Gene3D" id="3.30.70.100">
    <property type="match status" value="1"/>
</dbReference>